<dbReference type="EMBL" id="KK853582">
    <property type="protein sequence ID" value="KDR06508.1"/>
    <property type="molecule type" value="Genomic_DNA"/>
</dbReference>
<dbReference type="SMART" id="SM00167">
    <property type="entry name" value="VPS9"/>
    <property type="match status" value="1"/>
</dbReference>
<evidence type="ECO:0000313" key="2">
    <source>
        <dbReference type="EMBL" id="KDR06508.1"/>
    </source>
</evidence>
<feature type="domain" description="VPS9" evidence="1">
    <location>
        <begin position="439"/>
        <end position="571"/>
    </location>
</feature>
<evidence type="ECO:0000313" key="3">
    <source>
        <dbReference type="Proteomes" id="UP000027135"/>
    </source>
</evidence>
<organism evidence="2 3">
    <name type="scientific">Zootermopsis nevadensis</name>
    <name type="common">Dampwood termite</name>
    <dbReference type="NCBI Taxonomy" id="136037"/>
    <lineage>
        <taxon>Eukaryota</taxon>
        <taxon>Metazoa</taxon>
        <taxon>Ecdysozoa</taxon>
        <taxon>Arthropoda</taxon>
        <taxon>Hexapoda</taxon>
        <taxon>Insecta</taxon>
        <taxon>Pterygota</taxon>
        <taxon>Neoptera</taxon>
        <taxon>Polyneoptera</taxon>
        <taxon>Dictyoptera</taxon>
        <taxon>Blattodea</taxon>
        <taxon>Blattoidea</taxon>
        <taxon>Termitoidae</taxon>
        <taxon>Termopsidae</taxon>
        <taxon>Zootermopsis</taxon>
    </lineage>
</organism>
<name>A0A067QFI8_ZOONE</name>
<dbReference type="InterPro" id="IPR037191">
    <property type="entry name" value="VPS9_dom_sf"/>
</dbReference>
<dbReference type="STRING" id="136037.A0A067QFI8"/>
<dbReference type="PANTHER" id="PTHR23101">
    <property type="entry name" value="RAB GDP/GTP EXCHANGE FACTOR"/>
    <property type="match status" value="1"/>
</dbReference>
<dbReference type="InterPro" id="IPR003123">
    <property type="entry name" value="VPS9"/>
</dbReference>
<dbReference type="Pfam" id="PF02204">
    <property type="entry name" value="VPS9"/>
    <property type="match status" value="1"/>
</dbReference>
<dbReference type="GO" id="GO:0016192">
    <property type="term" value="P:vesicle-mediated transport"/>
    <property type="evidence" value="ECO:0007669"/>
    <property type="project" value="InterPro"/>
</dbReference>
<protein>
    <recommendedName>
        <fullName evidence="1">VPS9 domain-containing protein</fullName>
    </recommendedName>
</protein>
<dbReference type="GO" id="GO:0030139">
    <property type="term" value="C:endocytic vesicle"/>
    <property type="evidence" value="ECO:0007669"/>
    <property type="project" value="TreeGrafter"/>
</dbReference>
<dbReference type="SUPFAM" id="SSF109993">
    <property type="entry name" value="VPS9 domain"/>
    <property type="match status" value="1"/>
</dbReference>
<dbReference type="Proteomes" id="UP000027135">
    <property type="component" value="Unassembled WGS sequence"/>
</dbReference>
<dbReference type="AlphaFoldDB" id="A0A067QFI8"/>
<dbReference type="GO" id="GO:0005829">
    <property type="term" value="C:cytosol"/>
    <property type="evidence" value="ECO:0007669"/>
    <property type="project" value="TreeGrafter"/>
</dbReference>
<gene>
    <name evidence="2" type="ORF">L798_04186</name>
</gene>
<evidence type="ECO:0000259" key="1">
    <source>
        <dbReference type="PROSITE" id="PS51205"/>
    </source>
</evidence>
<accession>A0A067QFI8</accession>
<dbReference type="eggNOG" id="ENOG502TAP2">
    <property type="taxonomic scope" value="Eukaryota"/>
</dbReference>
<dbReference type="Gene3D" id="1.20.1050.80">
    <property type="entry name" value="VPS9 domain"/>
    <property type="match status" value="1"/>
</dbReference>
<dbReference type="OrthoDB" id="10264848at2759"/>
<dbReference type="GO" id="GO:0005085">
    <property type="term" value="F:guanyl-nucleotide exchange factor activity"/>
    <property type="evidence" value="ECO:0007669"/>
    <property type="project" value="InterPro"/>
</dbReference>
<reference evidence="2 3" key="1">
    <citation type="journal article" date="2014" name="Nat. Commun.">
        <title>Molecular traces of alternative social organization in a termite genome.</title>
        <authorList>
            <person name="Terrapon N."/>
            <person name="Li C."/>
            <person name="Robertson H.M."/>
            <person name="Ji L."/>
            <person name="Meng X."/>
            <person name="Booth W."/>
            <person name="Chen Z."/>
            <person name="Childers C.P."/>
            <person name="Glastad K.M."/>
            <person name="Gokhale K."/>
            <person name="Gowin J."/>
            <person name="Gronenberg W."/>
            <person name="Hermansen R.A."/>
            <person name="Hu H."/>
            <person name="Hunt B.G."/>
            <person name="Huylmans A.K."/>
            <person name="Khalil S.M."/>
            <person name="Mitchell R.D."/>
            <person name="Munoz-Torres M.C."/>
            <person name="Mustard J.A."/>
            <person name="Pan H."/>
            <person name="Reese J.T."/>
            <person name="Scharf M.E."/>
            <person name="Sun F."/>
            <person name="Vogel H."/>
            <person name="Xiao J."/>
            <person name="Yang W."/>
            <person name="Yang Z."/>
            <person name="Yang Z."/>
            <person name="Zhou J."/>
            <person name="Zhu J."/>
            <person name="Brent C.S."/>
            <person name="Elsik C.G."/>
            <person name="Goodisman M.A."/>
            <person name="Liberles D.A."/>
            <person name="Roe R.M."/>
            <person name="Vargo E.L."/>
            <person name="Vilcinskas A."/>
            <person name="Wang J."/>
            <person name="Bornberg-Bauer E."/>
            <person name="Korb J."/>
            <person name="Zhang G."/>
            <person name="Liebig J."/>
        </authorList>
    </citation>
    <scope>NUCLEOTIDE SEQUENCE [LARGE SCALE GENOMIC DNA]</scope>
    <source>
        <tissue evidence="2">Whole organism</tissue>
    </source>
</reference>
<dbReference type="GO" id="GO:0031267">
    <property type="term" value="F:small GTPase binding"/>
    <property type="evidence" value="ECO:0007669"/>
    <property type="project" value="TreeGrafter"/>
</dbReference>
<dbReference type="OMA" id="CLKPAMP"/>
<dbReference type="PROSITE" id="PS51205">
    <property type="entry name" value="VPS9"/>
    <property type="match status" value="1"/>
</dbReference>
<proteinExistence type="predicted"/>
<dbReference type="InterPro" id="IPR045046">
    <property type="entry name" value="Vps9-like"/>
</dbReference>
<keyword evidence="3" id="KW-1185">Reference proteome</keyword>
<dbReference type="PANTHER" id="PTHR23101:SF98">
    <property type="entry name" value="VPS9 DOMAIN-CONTAINING PROTEIN 1"/>
    <property type="match status" value="1"/>
</dbReference>
<sequence length="571" mass="65077">MSDENIRRGVVNSFRKAIDCEQQNNDVEAYRNYLEGLALVAAALQQDAESSWSLGNPTLTPKERKSLIGFARQSVDRLVLLLDKQDHESSNVFKETTEIMDNEGVNQIYKDLPAEGTAVQKSLEMVPSPQKGIVRKEVPCEQNYGMRCEESPIARMQHENKLLMARYSSRLQAASTAIQRQNLQLELERRLTENAAIARQRQEVWEQRRSEVAARCLKIAEIKFKINEKIKSGTITEMDFKKHRVYAAALQYEEENFWLKKSKQDILFHPQDEKLQRDIISQILFDRVHPIGCLLCQMQYAVLDKVNPIITKHQTLLVQKHNNTRCSNGNCIDTRHQILSGIDHGLCNLSMNGSDDHEAARKHDASEETIVQEEWQAFYRHFQNIAIDIRHDIKLLETLLISLIEPLNTEKGRVIVTEMLHQVYFAPIKSYLIVLLRLITHEDELEFEAAMLTKDDSTEMGSVEEDISRQVCGMLQHLISLHSPCQMLDILVTVLKLLASTSDENNYCKSLGADDLLPRLTSVVISCGLPSLLAEVMYMENFMPTDRALGEGGYSLTVLQSVMSSLLPHSN</sequence>
<dbReference type="InParanoid" id="A0A067QFI8"/>